<dbReference type="InterPro" id="IPR029479">
    <property type="entry name" value="Nitroreductase"/>
</dbReference>
<dbReference type="InterPro" id="IPR000415">
    <property type="entry name" value="Nitroreductase-like"/>
</dbReference>
<evidence type="ECO:0000313" key="12">
    <source>
        <dbReference type="EMBL" id="GAB76522.1"/>
    </source>
</evidence>
<reference evidence="12 13" key="1">
    <citation type="submission" date="2012-08" db="EMBL/GenBank/DDBJ databases">
        <title>Whole genome shotgun sequence of Austwickia chelonae NBRC 105200.</title>
        <authorList>
            <person name="Yoshida I."/>
            <person name="Hosoyama A."/>
            <person name="Tsuchikane K."/>
            <person name="Katsumata H."/>
            <person name="Ando Y."/>
            <person name="Ohji S."/>
            <person name="Hamada M."/>
            <person name="Tamura T."/>
            <person name="Yamazoe A."/>
            <person name="Yamazaki S."/>
            <person name="Fujita N."/>
        </authorList>
    </citation>
    <scope>NUCLEOTIDE SEQUENCE [LARGE SCALE GENOMIC DNA]</scope>
    <source>
        <strain evidence="12 13">NBRC 105200</strain>
    </source>
</reference>
<dbReference type="EMBL" id="BAGZ01000001">
    <property type="protein sequence ID" value="GAB76522.1"/>
    <property type="molecule type" value="Genomic_DNA"/>
</dbReference>
<dbReference type="InterPro" id="IPR003200">
    <property type="entry name" value="Nict_dMeBzImd_PRibTrfase"/>
</dbReference>
<dbReference type="eggNOG" id="COG0778">
    <property type="taxonomic scope" value="Bacteria"/>
</dbReference>
<evidence type="ECO:0000256" key="5">
    <source>
        <dbReference type="ARBA" id="ARBA00022573"/>
    </source>
</evidence>
<evidence type="ECO:0000259" key="11">
    <source>
        <dbReference type="Pfam" id="PF00881"/>
    </source>
</evidence>
<proteinExistence type="inferred from homology"/>
<gene>
    <name evidence="12" type="ORF">AUCHE_01_00840</name>
</gene>
<keyword evidence="13" id="KW-1185">Reference proteome</keyword>
<keyword evidence="7" id="KW-0808">Transferase</keyword>
<dbReference type="SUPFAM" id="SSF55469">
    <property type="entry name" value="FMN-dependent nitroreductase-like"/>
    <property type="match status" value="1"/>
</dbReference>
<accession>K6W404</accession>
<evidence type="ECO:0000256" key="9">
    <source>
        <dbReference type="ARBA" id="ARBA00047340"/>
    </source>
</evidence>
<comment type="caution">
    <text evidence="12">The sequence shown here is derived from an EMBL/GenBank/DDBJ whole genome shotgun (WGS) entry which is preliminary data.</text>
</comment>
<dbReference type="OrthoDB" id="9773807at2"/>
<evidence type="ECO:0000256" key="8">
    <source>
        <dbReference type="ARBA" id="ARBA00030686"/>
    </source>
</evidence>
<sequence>MTGDITTNTTDGRRVSWPRPVPTVGDRSSARERAEDLRGWAFSEDEIDALARVVMARRDIRRFRPDPVPDALVREVLSSGHLGPSVGHCQPWRFIVVSDPHTRERAAAMADSLRLQQAAGLQADRGQRLLDLKLEGLREAPLGVVVACDRRAPAEGVLGRASFPDADLWSCACAIENMWLTARAHGLGMGWVTLFRPEELADLLHLPEGVQTLGWLCLGWPDERPPEPGLQRAAWSRRLPLDEVVVYERWPQEDGRLPQPPLHYLHSPDQSRVVSATDEADALLSPPGSLGVLDRALDRLVAAGAGRAEGGTLVLVGADHPVADLGVSAYAPSVTRDVMSAAVAGESMGVVAAAGAGLEVIVVDAGVRGGPVAGARDLRPVDGARGGDLMHEDPLSRAQVESLISAGRVLGAEAAGAGLVVLGEVGVGNTTVAAALSCAVTGLKAQEAVGLGAGSDAAIMARKVEVVSAALSRMAQHDRLGRDADPVDLLAGVGGAEFAVLTGVVLGAAGAGTGVVLDGLATCVPALLARQMEPAVHAYLVAGQQSRERAHGVVLRELGAEPLLSLRLRAGEGIGASMAASLLAQGLRLRRVAGRTS</sequence>
<keyword evidence="5" id="KW-0169">Cobalamin biosynthesis</keyword>
<dbReference type="UniPathway" id="UPA00061">
    <property type="reaction ID" value="UER00516"/>
</dbReference>
<dbReference type="CDD" id="cd02439">
    <property type="entry name" value="DMB-PRT_CobT"/>
    <property type="match status" value="1"/>
</dbReference>
<dbReference type="InterPro" id="IPR023195">
    <property type="entry name" value="Nict_dMeBzImd_PRibTrfase_N"/>
</dbReference>
<dbReference type="PANTHER" id="PTHR43463">
    <property type="entry name" value="NICOTINATE-NUCLEOTIDE--DIMETHYLBENZIMIDAZOLE PHOSPHORIBOSYLTRANSFERASE"/>
    <property type="match status" value="1"/>
</dbReference>
<dbReference type="InterPro" id="IPR036087">
    <property type="entry name" value="Nict_dMeBzImd_PRibTrfase_sf"/>
</dbReference>
<evidence type="ECO:0000256" key="6">
    <source>
        <dbReference type="ARBA" id="ARBA00022676"/>
    </source>
</evidence>
<dbReference type="GO" id="GO:0008939">
    <property type="term" value="F:nicotinate-nucleotide-dimethylbenzimidazole phosphoribosyltransferase activity"/>
    <property type="evidence" value="ECO:0007669"/>
    <property type="project" value="UniProtKB-EC"/>
</dbReference>
<dbReference type="Proteomes" id="UP000008495">
    <property type="component" value="Unassembled WGS sequence"/>
</dbReference>
<comment type="similarity">
    <text evidence="2">Belongs to the CobT family.</text>
</comment>
<dbReference type="Gene3D" id="3.40.50.10210">
    <property type="match status" value="1"/>
</dbReference>
<dbReference type="EC" id="2.4.2.21" evidence="3"/>
<dbReference type="eggNOG" id="COG2038">
    <property type="taxonomic scope" value="Bacteria"/>
</dbReference>
<comment type="catalytic activity">
    <reaction evidence="9">
        <text>5,6-dimethylbenzimidazole + nicotinate beta-D-ribonucleotide = alpha-ribazole 5'-phosphate + nicotinate + H(+)</text>
        <dbReference type="Rhea" id="RHEA:11196"/>
        <dbReference type="ChEBI" id="CHEBI:15378"/>
        <dbReference type="ChEBI" id="CHEBI:15890"/>
        <dbReference type="ChEBI" id="CHEBI:32544"/>
        <dbReference type="ChEBI" id="CHEBI:57502"/>
        <dbReference type="ChEBI" id="CHEBI:57918"/>
        <dbReference type="EC" id="2.4.2.21"/>
    </reaction>
</comment>
<evidence type="ECO:0000256" key="7">
    <source>
        <dbReference type="ARBA" id="ARBA00022679"/>
    </source>
</evidence>
<dbReference type="SUPFAM" id="SSF52733">
    <property type="entry name" value="Nicotinate mononucleotide:5,6-dimethylbenzimidazole phosphoribosyltransferase (CobT)"/>
    <property type="match status" value="1"/>
</dbReference>
<dbReference type="Pfam" id="PF00881">
    <property type="entry name" value="Nitroreductase"/>
    <property type="match status" value="1"/>
</dbReference>
<dbReference type="PANTHER" id="PTHR43463:SF1">
    <property type="entry name" value="NICOTINATE-NUCLEOTIDE--DIMETHYLBENZIMIDAZOLE PHOSPHORIBOSYLTRANSFERASE"/>
    <property type="match status" value="1"/>
</dbReference>
<protein>
    <recommendedName>
        <fullName evidence="4">Nicotinate-nucleotide--dimethylbenzimidazole phosphoribosyltransferase</fullName>
        <ecNumber evidence="3">2.4.2.21</ecNumber>
    </recommendedName>
    <alternativeName>
        <fullName evidence="8">N(1)-alpha-phosphoribosyltransferase</fullName>
    </alternativeName>
</protein>
<dbReference type="InterPro" id="IPR012825">
    <property type="entry name" value="BluB"/>
</dbReference>
<evidence type="ECO:0000256" key="4">
    <source>
        <dbReference type="ARBA" id="ARBA00015486"/>
    </source>
</evidence>
<keyword evidence="6" id="KW-0328">Glycosyltransferase</keyword>
<evidence type="ECO:0000256" key="10">
    <source>
        <dbReference type="SAM" id="MobiDB-lite"/>
    </source>
</evidence>
<evidence type="ECO:0000256" key="3">
    <source>
        <dbReference type="ARBA" id="ARBA00011991"/>
    </source>
</evidence>
<dbReference type="Gene3D" id="3.40.109.10">
    <property type="entry name" value="NADH Oxidase"/>
    <property type="match status" value="1"/>
</dbReference>
<feature type="domain" description="Nitroreductase" evidence="11">
    <location>
        <begin position="55"/>
        <end position="220"/>
    </location>
</feature>
<feature type="region of interest" description="Disordered" evidence="10">
    <location>
        <begin position="1"/>
        <end position="30"/>
    </location>
</feature>
<dbReference type="GO" id="GO:0009236">
    <property type="term" value="P:cobalamin biosynthetic process"/>
    <property type="evidence" value="ECO:0007669"/>
    <property type="project" value="UniProtKB-KW"/>
</dbReference>
<evidence type="ECO:0000256" key="2">
    <source>
        <dbReference type="ARBA" id="ARBA00007110"/>
    </source>
</evidence>
<organism evidence="12 13">
    <name type="scientific">Austwickia chelonae NBRC 105200</name>
    <dbReference type="NCBI Taxonomy" id="1184607"/>
    <lineage>
        <taxon>Bacteria</taxon>
        <taxon>Bacillati</taxon>
        <taxon>Actinomycetota</taxon>
        <taxon>Actinomycetes</taxon>
        <taxon>Micrococcales</taxon>
        <taxon>Dermatophilaceae</taxon>
        <taxon>Austwickia</taxon>
    </lineage>
</organism>
<name>K6W404_9MICO</name>
<dbReference type="STRING" id="100225.SAMN05421595_1650"/>
<dbReference type="AlphaFoldDB" id="K6W404"/>
<evidence type="ECO:0000313" key="13">
    <source>
        <dbReference type="Proteomes" id="UP000008495"/>
    </source>
</evidence>
<dbReference type="GO" id="GO:0016491">
    <property type="term" value="F:oxidoreductase activity"/>
    <property type="evidence" value="ECO:0007669"/>
    <property type="project" value="InterPro"/>
</dbReference>
<feature type="compositionally biased region" description="Polar residues" evidence="10">
    <location>
        <begin position="1"/>
        <end position="10"/>
    </location>
</feature>
<comment type="pathway">
    <text evidence="1">Nucleoside biosynthesis; alpha-ribazole biosynthesis; alpha-ribazole from 5,6-dimethylbenzimidazole: step 1/2.</text>
</comment>
<dbReference type="RefSeq" id="WP_006501272.1">
    <property type="nucleotide sequence ID" value="NZ_BAGZ01000001.1"/>
</dbReference>
<evidence type="ECO:0000256" key="1">
    <source>
        <dbReference type="ARBA" id="ARBA00005049"/>
    </source>
</evidence>
<dbReference type="Gene3D" id="1.10.1610.10">
    <property type="match status" value="1"/>
</dbReference>
<dbReference type="Pfam" id="PF02277">
    <property type="entry name" value="DBI_PRT"/>
    <property type="match status" value="1"/>
</dbReference>
<dbReference type="NCBIfam" id="TIGR02476">
    <property type="entry name" value="BluB"/>
    <property type="match status" value="1"/>
</dbReference>